<feature type="transmembrane region" description="Helical" evidence="1">
    <location>
        <begin position="46"/>
        <end position="70"/>
    </location>
</feature>
<evidence type="ECO:0000313" key="2">
    <source>
        <dbReference type="EMBL" id="SFV66376.1"/>
    </source>
</evidence>
<keyword evidence="1" id="KW-0812">Transmembrane</keyword>
<keyword evidence="1" id="KW-1133">Transmembrane helix</keyword>
<dbReference type="AlphaFoldDB" id="A0A1W1CKN3"/>
<gene>
    <name evidence="2" type="ORF">MNB_SV-3-661</name>
</gene>
<accession>A0A1W1CKN3</accession>
<dbReference type="EMBL" id="FPHI01000029">
    <property type="protein sequence ID" value="SFV66376.1"/>
    <property type="molecule type" value="Genomic_DNA"/>
</dbReference>
<protein>
    <submittedName>
        <fullName evidence="2">Uncharacterized protein</fullName>
    </submittedName>
</protein>
<proteinExistence type="predicted"/>
<evidence type="ECO:0000256" key="1">
    <source>
        <dbReference type="SAM" id="Phobius"/>
    </source>
</evidence>
<sequence>MKIKKPEDEKYFKDVVLNNILEEISTETGVPKPTQLKQKKSHKKKLFFKIIFFIAIAVCSIFVMILFNLITEATKKANPVQATAISNKVEKENWKMPEDRIDVKKTSSYPEITPKTMQKKDIKIRSAKQKQKTQRELAKEALRLQMLQ</sequence>
<reference evidence="2" key="1">
    <citation type="submission" date="2016-10" db="EMBL/GenBank/DDBJ databases">
        <authorList>
            <person name="de Groot N.N."/>
        </authorList>
    </citation>
    <scope>NUCLEOTIDE SEQUENCE</scope>
</reference>
<name>A0A1W1CKN3_9ZZZZ</name>
<keyword evidence="1" id="KW-0472">Membrane</keyword>
<organism evidence="2">
    <name type="scientific">hydrothermal vent metagenome</name>
    <dbReference type="NCBI Taxonomy" id="652676"/>
    <lineage>
        <taxon>unclassified sequences</taxon>
        <taxon>metagenomes</taxon>
        <taxon>ecological metagenomes</taxon>
    </lineage>
</organism>